<dbReference type="SMART" id="SM00225">
    <property type="entry name" value="BTB"/>
    <property type="match status" value="1"/>
</dbReference>
<evidence type="ECO:0000313" key="2">
    <source>
        <dbReference type="EMBL" id="CAL1715654.1"/>
    </source>
</evidence>
<evidence type="ECO:0000259" key="1">
    <source>
        <dbReference type="PROSITE" id="PS50097"/>
    </source>
</evidence>
<dbReference type="SUPFAM" id="SSF54695">
    <property type="entry name" value="POZ domain"/>
    <property type="match status" value="1"/>
</dbReference>
<keyword evidence="3" id="KW-1185">Reference proteome</keyword>
<sequence>MSKSPLNLAKLIRSDMWFADGNIVLICNNVAFKVHQGQLERHSQIFEDLFTVPQPDDEELLEGCPWVELHDTPSDVLYLLRALYDGLYFEQPSSNDFPIIAAVLRLSSKYMIDHLRRRCLLRLRSDWPVTLEAWDTRERIATEDSGRYNPRDAYPHPLLVINLALELDIIDILPTAYYDLSRYGPRRIVSGTPLPPPLLFAPCTSPEPVDTPMDPEFLKLNYEELRVVFLGRESAQRHLAAFIERELASRPISKGCLNKHNDAGRVCRESFYYIMLNVLRAVGGISHGRDADPLYSFAQAVDMLTRTDFSDGEKLCGLKICALCKNELATSVECERKDVWNEIPRWFGIMRGGEEASEIEFSA</sequence>
<dbReference type="PROSITE" id="PS50097">
    <property type="entry name" value="BTB"/>
    <property type="match status" value="1"/>
</dbReference>
<dbReference type="InterPro" id="IPR011333">
    <property type="entry name" value="SKP1/BTB/POZ_sf"/>
</dbReference>
<evidence type="ECO:0000313" key="3">
    <source>
        <dbReference type="Proteomes" id="UP001497453"/>
    </source>
</evidence>
<dbReference type="EMBL" id="OZ037951">
    <property type="protein sequence ID" value="CAL1715654.1"/>
    <property type="molecule type" value="Genomic_DNA"/>
</dbReference>
<dbReference type="InterPro" id="IPR000210">
    <property type="entry name" value="BTB/POZ_dom"/>
</dbReference>
<accession>A0ABP1E813</accession>
<organism evidence="2 3">
    <name type="scientific">Somion occarium</name>
    <dbReference type="NCBI Taxonomy" id="3059160"/>
    <lineage>
        <taxon>Eukaryota</taxon>
        <taxon>Fungi</taxon>
        <taxon>Dikarya</taxon>
        <taxon>Basidiomycota</taxon>
        <taxon>Agaricomycotina</taxon>
        <taxon>Agaricomycetes</taxon>
        <taxon>Polyporales</taxon>
        <taxon>Cerrenaceae</taxon>
        <taxon>Somion</taxon>
    </lineage>
</organism>
<protein>
    <recommendedName>
        <fullName evidence="1">BTB domain-containing protein</fullName>
    </recommendedName>
</protein>
<name>A0ABP1E813_9APHY</name>
<gene>
    <name evidence="2" type="ORF">GFSPODELE1_LOCUS10348</name>
</gene>
<dbReference type="Gene3D" id="3.30.710.10">
    <property type="entry name" value="Potassium Channel Kv1.1, Chain A"/>
    <property type="match status" value="1"/>
</dbReference>
<reference evidence="3" key="1">
    <citation type="submission" date="2024-04" db="EMBL/GenBank/DDBJ databases">
        <authorList>
            <person name="Shaw F."/>
            <person name="Minotto A."/>
        </authorList>
    </citation>
    <scope>NUCLEOTIDE SEQUENCE [LARGE SCALE GENOMIC DNA]</scope>
</reference>
<proteinExistence type="predicted"/>
<feature type="domain" description="BTB" evidence="1">
    <location>
        <begin position="21"/>
        <end position="86"/>
    </location>
</feature>
<dbReference type="Proteomes" id="UP001497453">
    <property type="component" value="Chromosome 8"/>
</dbReference>